<dbReference type="RefSeq" id="WP_011557055.1">
    <property type="nucleotide sequence ID" value="NC_008095.1"/>
</dbReference>
<dbReference type="Proteomes" id="UP000002402">
    <property type="component" value="Chromosome"/>
</dbReference>
<dbReference type="AlphaFoldDB" id="Q1CWH4"/>
<evidence type="ECO:0000313" key="2">
    <source>
        <dbReference type="Proteomes" id="UP000002402"/>
    </source>
</evidence>
<proteinExistence type="predicted"/>
<evidence type="ECO:0000313" key="1">
    <source>
        <dbReference type="EMBL" id="ABF86813.1"/>
    </source>
</evidence>
<reference evidence="1 2" key="1">
    <citation type="journal article" date="2006" name="Proc. Natl. Acad. Sci. U.S.A.">
        <title>Evolution of sensory complexity recorded in a myxobacterial genome.</title>
        <authorList>
            <person name="Goldman B.S."/>
            <person name="Nierman W.C."/>
            <person name="Kaiser D."/>
            <person name="Slater S.C."/>
            <person name="Durkin A.S."/>
            <person name="Eisen J.A."/>
            <person name="Ronning C.M."/>
            <person name="Barbazuk W.B."/>
            <person name="Blanchard M."/>
            <person name="Field C."/>
            <person name="Halling C."/>
            <person name="Hinkle G."/>
            <person name="Iartchuk O."/>
            <person name="Kim H.S."/>
            <person name="Mackenzie C."/>
            <person name="Madupu R."/>
            <person name="Miller N."/>
            <person name="Shvartsbeyn A."/>
            <person name="Sullivan S.A."/>
            <person name="Vaudin M."/>
            <person name="Wiegand R."/>
            <person name="Kaplan H.B."/>
        </authorList>
    </citation>
    <scope>NUCLEOTIDE SEQUENCE [LARGE SCALE GENOMIC DNA]</scope>
    <source>
        <strain evidence="2">DK1622</strain>
    </source>
</reference>
<dbReference type="EnsemblBacteria" id="ABF86813">
    <property type="protein sequence ID" value="ABF86813"/>
    <property type="gene ID" value="MXAN_7136"/>
</dbReference>
<dbReference type="HOGENOM" id="CLU_088218_0_0_7"/>
<sequence>MFSDTLRNIQDDSLFGIEEAARSIQRQDASERSGQAYTIAALCHRRLAICAVLLDARPDRFLAHLCHSAHARLYFLRLVAGGHAAEPQYICASKEFSFIDAIAAGQYALSVDIAKLSARHHDPAHEYEDDFLLHHFLQQFFLKTIGATEASPTSLSALLDRWKTVLEDGEDNYLEACRALLEKQPLAFDEALQAIIDARLLTFQKMSRSSGPEEELRKTEGALFMNGLAMLRLAELQGMQTRSEYISIPSLSRIPAGQRAPTGAAWLVPQPDWVD</sequence>
<dbReference type="GeneID" id="41364310"/>
<name>Q1CWH4_MYXXD</name>
<gene>
    <name evidence="1" type="ordered locus">MXAN_7136</name>
</gene>
<dbReference type="KEGG" id="mxa:MXAN_7136"/>
<dbReference type="EMBL" id="CP000113">
    <property type="protein sequence ID" value="ABF86813.1"/>
    <property type="molecule type" value="Genomic_DNA"/>
</dbReference>
<dbReference type="STRING" id="246197.MXAN_7136"/>
<accession>Q1CWH4</accession>
<protein>
    <submittedName>
        <fullName evidence="1">Uncharacterized protein</fullName>
    </submittedName>
</protein>
<organism evidence="1 2">
    <name type="scientific">Myxococcus xanthus (strain DK1622)</name>
    <dbReference type="NCBI Taxonomy" id="246197"/>
    <lineage>
        <taxon>Bacteria</taxon>
        <taxon>Pseudomonadati</taxon>
        <taxon>Myxococcota</taxon>
        <taxon>Myxococcia</taxon>
        <taxon>Myxococcales</taxon>
        <taxon>Cystobacterineae</taxon>
        <taxon>Myxococcaceae</taxon>
        <taxon>Myxococcus</taxon>
    </lineage>
</organism>
<keyword evidence="2" id="KW-1185">Reference proteome</keyword>
<dbReference type="OrthoDB" id="5503919at2"/>